<dbReference type="CDD" id="cd00118">
    <property type="entry name" value="LysM"/>
    <property type="match status" value="2"/>
</dbReference>
<evidence type="ECO:0000256" key="1">
    <source>
        <dbReference type="ARBA" id="ARBA00001420"/>
    </source>
</evidence>
<dbReference type="Gene3D" id="3.10.350.10">
    <property type="entry name" value="LysM domain"/>
    <property type="match status" value="2"/>
</dbReference>
<dbReference type="SUPFAM" id="SSF54106">
    <property type="entry name" value="LysM domain"/>
    <property type="match status" value="2"/>
</dbReference>
<evidence type="ECO:0000256" key="5">
    <source>
        <dbReference type="ARBA" id="ARBA00023316"/>
    </source>
</evidence>
<dbReference type="InterPro" id="IPR018392">
    <property type="entry name" value="LysM"/>
</dbReference>
<dbReference type="Pfam" id="PF01464">
    <property type="entry name" value="SLT"/>
    <property type="match status" value="1"/>
</dbReference>
<comment type="catalytic activity">
    <reaction evidence="1">
        <text>Exolytic cleavage of the (1-&gt;4)-beta-glycosidic linkage between N-acetylmuramic acid (MurNAc) and N-acetylglucosamine (GlcNAc) residues in peptidoglycan, from either the reducing or the non-reducing ends of the peptidoglycan chains, with concomitant formation of a 1,6-anhydrobond in the MurNAc residue.</text>
        <dbReference type="EC" id="4.2.2.n1"/>
    </reaction>
</comment>
<dbReference type="EC" id="4.2.2.n1" evidence="3"/>
<protein>
    <recommendedName>
        <fullName evidence="3">peptidoglycan lytic exotransglycosylase</fullName>
        <ecNumber evidence="3">4.2.2.n1</ecNumber>
    </recommendedName>
</protein>
<keyword evidence="4" id="KW-0456">Lyase</keyword>
<gene>
    <name evidence="8" type="ORF">A9255_20495</name>
    <name evidence="9" type="ORF">Xhom_04304</name>
</gene>
<accession>A0A2G0Q0A8</accession>
<evidence type="ECO:0000256" key="4">
    <source>
        <dbReference type="ARBA" id="ARBA00023239"/>
    </source>
</evidence>
<dbReference type="SMART" id="SM00257">
    <property type="entry name" value="LysM"/>
    <property type="match status" value="2"/>
</dbReference>
<proteinExistence type="inferred from homology"/>
<evidence type="ECO:0000313" key="10">
    <source>
        <dbReference type="Proteomes" id="UP000094600"/>
    </source>
</evidence>
<feature type="domain" description="LysM" evidence="7">
    <location>
        <begin position="346"/>
        <end position="390"/>
    </location>
</feature>
<keyword evidence="5" id="KW-0961">Cell wall biogenesis/degradation</keyword>
<dbReference type="OrthoDB" id="9815002at2"/>
<comment type="similarity">
    <text evidence="2">Belongs to the transglycosylase Slt family.</text>
</comment>
<feature type="region of interest" description="Disordered" evidence="6">
    <location>
        <begin position="24"/>
        <end position="43"/>
    </location>
</feature>
<dbReference type="Gene3D" id="1.10.530.10">
    <property type="match status" value="1"/>
</dbReference>
<reference evidence="9 11" key="2">
    <citation type="journal article" date="2017" name="Nat. Microbiol.">
        <title>Natural product diversity associated with the nematode symbionts Photorhabdus and Xenorhabdus.</title>
        <authorList>
            <person name="Tobias N.J."/>
            <person name="Wolff H."/>
            <person name="Djahanschiri B."/>
            <person name="Grundmann F."/>
            <person name="Kronenwerth M."/>
            <person name="Shi Y.M."/>
            <person name="Simonyi S."/>
            <person name="Grun P."/>
            <person name="Shapiro-Ilan D."/>
            <person name="Pidot S.J."/>
            <person name="Stinear T.P."/>
            <person name="Ebersberger I."/>
            <person name="Bode H.B."/>
        </authorList>
    </citation>
    <scope>NUCLEOTIDE SEQUENCE [LARGE SCALE GENOMIC DNA]</scope>
    <source>
        <strain evidence="9 11">DSM 17903</strain>
    </source>
</reference>
<evidence type="ECO:0000256" key="3">
    <source>
        <dbReference type="ARBA" id="ARBA00012587"/>
    </source>
</evidence>
<dbReference type="PROSITE" id="PS51257">
    <property type="entry name" value="PROKAR_LIPOPROTEIN"/>
    <property type="match status" value="1"/>
</dbReference>
<dbReference type="EMBL" id="NJAI01000008">
    <property type="protein sequence ID" value="PHM52636.1"/>
    <property type="molecule type" value="Genomic_DNA"/>
</dbReference>
<dbReference type="InterPro" id="IPR008258">
    <property type="entry name" value="Transglycosylase_SLT_dom_1"/>
</dbReference>
<dbReference type="GO" id="GO:0008932">
    <property type="term" value="F:lytic endotransglycosylase activity"/>
    <property type="evidence" value="ECO:0007669"/>
    <property type="project" value="TreeGrafter"/>
</dbReference>
<evidence type="ECO:0000256" key="2">
    <source>
        <dbReference type="ARBA" id="ARBA00007734"/>
    </source>
</evidence>
<evidence type="ECO:0000313" key="8">
    <source>
        <dbReference type="EMBL" id="AOM42708.1"/>
    </source>
</evidence>
<dbReference type="NCBIfam" id="NF008050">
    <property type="entry name" value="PRK10783.1"/>
    <property type="match status" value="1"/>
</dbReference>
<dbReference type="InterPro" id="IPR036779">
    <property type="entry name" value="LysM_dom_sf"/>
</dbReference>
<name>A0A2G0Q0A8_XENHO</name>
<evidence type="ECO:0000256" key="6">
    <source>
        <dbReference type="SAM" id="MobiDB-lite"/>
    </source>
</evidence>
<dbReference type="CDD" id="cd16894">
    <property type="entry name" value="MltD-like"/>
    <property type="match status" value="1"/>
</dbReference>
<evidence type="ECO:0000313" key="9">
    <source>
        <dbReference type="EMBL" id="PHM52636.1"/>
    </source>
</evidence>
<dbReference type="AlphaFoldDB" id="A0A2G0Q0A8"/>
<dbReference type="STRING" id="351679.A9255_20495"/>
<dbReference type="RefSeq" id="WP_069318321.1">
    <property type="nucleotide sequence ID" value="NZ_CAWNQJ010000112.1"/>
</dbReference>
<organism evidence="9 11">
    <name type="scientific">Xenorhabdus hominickii</name>
    <dbReference type="NCBI Taxonomy" id="351679"/>
    <lineage>
        <taxon>Bacteria</taxon>
        <taxon>Pseudomonadati</taxon>
        <taxon>Pseudomonadota</taxon>
        <taxon>Gammaproteobacteria</taxon>
        <taxon>Enterobacterales</taxon>
        <taxon>Morganellaceae</taxon>
        <taxon>Xenorhabdus</taxon>
    </lineage>
</organism>
<dbReference type="InterPro" id="IPR000189">
    <property type="entry name" value="Transglyc_AS"/>
</dbReference>
<feature type="domain" description="LysM" evidence="7">
    <location>
        <begin position="396"/>
        <end position="440"/>
    </location>
</feature>
<dbReference type="EMBL" id="CP016176">
    <property type="protein sequence ID" value="AOM42708.1"/>
    <property type="molecule type" value="Genomic_DNA"/>
</dbReference>
<dbReference type="FunFam" id="1.10.530.10:FF:000004">
    <property type="entry name" value="Membrane-bound lytic murein transglycosylase D"/>
    <property type="match status" value="1"/>
</dbReference>
<dbReference type="KEGG" id="xho:A9255_20495"/>
<dbReference type="Pfam" id="PF01476">
    <property type="entry name" value="LysM"/>
    <property type="match status" value="2"/>
</dbReference>
<dbReference type="GO" id="GO:0016020">
    <property type="term" value="C:membrane"/>
    <property type="evidence" value="ECO:0007669"/>
    <property type="project" value="InterPro"/>
</dbReference>
<dbReference type="PROSITE" id="PS00922">
    <property type="entry name" value="TRANSGLYCOSYLASE"/>
    <property type="match status" value="1"/>
</dbReference>
<feature type="compositionally biased region" description="Polar residues" evidence="6">
    <location>
        <begin position="24"/>
        <end position="40"/>
    </location>
</feature>
<dbReference type="GO" id="GO:0071555">
    <property type="term" value="P:cell wall organization"/>
    <property type="evidence" value="ECO:0007669"/>
    <property type="project" value="UniProtKB-KW"/>
</dbReference>
<dbReference type="PANTHER" id="PTHR33734:SF22">
    <property type="entry name" value="MEMBRANE-BOUND LYTIC MUREIN TRANSGLYCOSYLASE D"/>
    <property type="match status" value="1"/>
</dbReference>
<dbReference type="PROSITE" id="PS51782">
    <property type="entry name" value="LYSM"/>
    <property type="match status" value="2"/>
</dbReference>
<dbReference type="Proteomes" id="UP000225433">
    <property type="component" value="Unassembled WGS sequence"/>
</dbReference>
<dbReference type="SUPFAM" id="SSF53955">
    <property type="entry name" value="Lysozyme-like"/>
    <property type="match status" value="1"/>
</dbReference>
<dbReference type="Proteomes" id="UP000094600">
    <property type="component" value="Chromosome"/>
</dbReference>
<evidence type="ECO:0000313" key="11">
    <source>
        <dbReference type="Proteomes" id="UP000225433"/>
    </source>
</evidence>
<keyword evidence="10" id="KW-1185">Reference proteome</keyword>
<dbReference type="InterPro" id="IPR023346">
    <property type="entry name" value="Lysozyme-like_dom_sf"/>
</dbReference>
<sequence length="443" mass="50128">MKTKAILFASVLLAGCQSSLQLKAPSQQETQRMSSTNQKTGDIADPKNAAIWKESPIAQLDLWGHIRDELKMEIPDNSKVREQQNYYLKHKSHLQNVTLRAEPYIYWIVDQLDKRHMPMELVLLPIVESAFNPHATSYAQAAGLWQIIPSTGRHYGLTQDKWYDARRDVAASTTAALDMLERLNTRFNGDWLLTIAAYNSGEGRVMRAIKDNTLKGKPTDFWSLSLPRETMHYVPKILALSNIIRHNETYAFKLPKPNTQNALAKVDVGQQITLSQAAELSGLSLASIKAYNPGYKRDMTSPHGPHYIMLPKEHINQFKTSLTDESVLAKIRLAVAKNSRKLHQQSLYTVRSGDTLSAVAKRFNTSHRELQKLNSLKTADRLKIGQVLRIDNKGPITYQVRKGDSFSSIAKLHGVHLNDLMDWNKNIKLKDMKPGLALTVYLH</sequence>
<dbReference type="PANTHER" id="PTHR33734">
    <property type="entry name" value="LYSM DOMAIN-CONTAINING GPI-ANCHORED PROTEIN 2"/>
    <property type="match status" value="1"/>
</dbReference>
<reference evidence="8 10" key="1">
    <citation type="submission" date="2016-06" db="EMBL/GenBank/DDBJ databases">
        <title>Bacterial characters and pathogenicity of Xenorhabdus hominickii from an entomopathogenic nematode, Steinernema monticolum.</title>
        <authorList>
            <person name="Park Y."/>
            <person name="Kim Y."/>
        </authorList>
    </citation>
    <scope>NUCLEOTIDE SEQUENCE [LARGE SCALE GENOMIC DNA]</scope>
    <source>
        <strain evidence="8 10">ANU1</strain>
    </source>
</reference>
<evidence type="ECO:0000259" key="7">
    <source>
        <dbReference type="PROSITE" id="PS51782"/>
    </source>
</evidence>
<dbReference type="GO" id="GO:0000270">
    <property type="term" value="P:peptidoglycan metabolic process"/>
    <property type="evidence" value="ECO:0007669"/>
    <property type="project" value="InterPro"/>
</dbReference>